<dbReference type="Proteomes" id="UP001367508">
    <property type="component" value="Unassembled WGS sequence"/>
</dbReference>
<protein>
    <submittedName>
        <fullName evidence="1">Uncharacterized protein</fullName>
    </submittedName>
</protein>
<proteinExistence type="predicted"/>
<gene>
    <name evidence="1" type="ORF">VNO77_19228</name>
</gene>
<evidence type="ECO:0000313" key="2">
    <source>
        <dbReference type="Proteomes" id="UP001367508"/>
    </source>
</evidence>
<reference evidence="1 2" key="1">
    <citation type="submission" date="2024-01" db="EMBL/GenBank/DDBJ databases">
        <title>The genomes of 5 underutilized Papilionoideae crops provide insights into root nodulation and disease resistanc.</title>
        <authorList>
            <person name="Jiang F."/>
        </authorList>
    </citation>
    <scope>NUCLEOTIDE SEQUENCE [LARGE SCALE GENOMIC DNA]</scope>
    <source>
        <strain evidence="1">LVBAO_FW01</strain>
        <tissue evidence="1">Leaves</tissue>
    </source>
</reference>
<dbReference type="EMBL" id="JAYMYQ010000004">
    <property type="protein sequence ID" value="KAK7338609.1"/>
    <property type="molecule type" value="Genomic_DNA"/>
</dbReference>
<dbReference type="AlphaFoldDB" id="A0AAN9LMC3"/>
<organism evidence="1 2">
    <name type="scientific">Canavalia gladiata</name>
    <name type="common">Sword bean</name>
    <name type="synonym">Dolichos gladiatus</name>
    <dbReference type="NCBI Taxonomy" id="3824"/>
    <lineage>
        <taxon>Eukaryota</taxon>
        <taxon>Viridiplantae</taxon>
        <taxon>Streptophyta</taxon>
        <taxon>Embryophyta</taxon>
        <taxon>Tracheophyta</taxon>
        <taxon>Spermatophyta</taxon>
        <taxon>Magnoliopsida</taxon>
        <taxon>eudicotyledons</taxon>
        <taxon>Gunneridae</taxon>
        <taxon>Pentapetalae</taxon>
        <taxon>rosids</taxon>
        <taxon>fabids</taxon>
        <taxon>Fabales</taxon>
        <taxon>Fabaceae</taxon>
        <taxon>Papilionoideae</taxon>
        <taxon>50 kb inversion clade</taxon>
        <taxon>NPAAA clade</taxon>
        <taxon>indigoferoid/millettioid clade</taxon>
        <taxon>Phaseoleae</taxon>
        <taxon>Canavalia</taxon>
    </lineage>
</organism>
<evidence type="ECO:0000313" key="1">
    <source>
        <dbReference type="EMBL" id="KAK7338609.1"/>
    </source>
</evidence>
<name>A0AAN9LMC3_CANGL</name>
<keyword evidence="2" id="KW-1185">Reference proteome</keyword>
<accession>A0AAN9LMC3</accession>
<sequence length="114" mass="12776">MLTGRLEFVFGRCGDVWSAWVASNVGSSLVWLYSYSTGTSSGGLSNFSMTVFMIIESATFPFWLMLSIRGKSEDFCAQFPQTFTDPKPSLVICLRLMQHMVAACHMTPIDDQER</sequence>
<comment type="caution">
    <text evidence="1">The sequence shown here is derived from an EMBL/GenBank/DDBJ whole genome shotgun (WGS) entry which is preliminary data.</text>
</comment>